<evidence type="ECO:0000256" key="2">
    <source>
        <dbReference type="ARBA" id="ARBA00022801"/>
    </source>
</evidence>
<gene>
    <name evidence="3" type="ORF">NVS89_03225</name>
</gene>
<dbReference type="GO" id="GO:0016787">
    <property type="term" value="F:hydrolase activity"/>
    <property type="evidence" value="ECO:0007669"/>
    <property type="project" value="UniProtKB-KW"/>
</dbReference>
<dbReference type="AlphaFoldDB" id="A0A9X2PA06"/>
<name>A0A9X2PA06_9HYPH</name>
<evidence type="ECO:0000313" key="3">
    <source>
        <dbReference type="EMBL" id="MCS0494095.1"/>
    </source>
</evidence>
<comment type="caution">
    <text evidence="3">The sequence shown here is derived from an EMBL/GenBank/DDBJ whole genome shotgun (WGS) entry which is preliminary data.</text>
</comment>
<keyword evidence="1" id="KW-0732">Signal</keyword>
<sequence length="321" mass="34357">MRGHVILVLLLILVLFLWLRRRQRLGRPILLPRFGRRPHTLAVLVGGTRRVAQIYRPRASAGAPLLLCFHGGLGRIDRFARGSGLVDRGLERGCVVAFPSAPTGWVDGRPELGESAEDLDFVEALVDRLAAEMHIDRARVFAIGVSNGGMFVERLAAERPHLLAGAAAVIASVPVRMARPVADGPPLPFVLVCDRNDQIMPWHGGQILRGQNRGHGGEVIPVEDALALWVERNRAVPAGAPLRIPGPDGHFAEMVDFSPGPGGAPLRFVAVSGEGHRWPRWPSGRGARGFDAGEVALDFLAQAAADAPGTGGLDDPLSARA</sequence>
<evidence type="ECO:0008006" key="5">
    <source>
        <dbReference type="Google" id="ProtNLM"/>
    </source>
</evidence>
<reference evidence="3" key="1">
    <citation type="submission" date="2022-08" db="EMBL/GenBank/DDBJ databases">
        <authorList>
            <person name="Li F."/>
        </authorList>
    </citation>
    <scope>NUCLEOTIDE SEQUENCE</scope>
    <source>
        <strain evidence="3">MQZ15Z-1</strain>
    </source>
</reference>
<dbReference type="EMBL" id="JANTHZ010000001">
    <property type="protein sequence ID" value="MCS0494095.1"/>
    <property type="molecule type" value="Genomic_DNA"/>
</dbReference>
<dbReference type="PANTHER" id="PTHR43037">
    <property type="entry name" value="UNNAMED PRODUCT-RELATED"/>
    <property type="match status" value="1"/>
</dbReference>
<dbReference type="InterPro" id="IPR050955">
    <property type="entry name" value="Plant_Biomass_Hydrol_Est"/>
</dbReference>
<dbReference type="RefSeq" id="WP_258731040.1">
    <property type="nucleotide sequence ID" value="NZ_JANTHZ010000001.1"/>
</dbReference>
<dbReference type="Gene3D" id="3.40.50.1820">
    <property type="entry name" value="alpha/beta hydrolase"/>
    <property type="match status" value="1"/>
</dbReference>
<protein>
    <recommendedName>
        <fullName evidence="5">Polyhydroxybutyrate depolymerase</fullName>
    </recommendedName>
</protein>
<dbReference type="PANTHER" id="PTHR43037:SF5">
    <property type="entry name" value="FERULOYL ESTERASE"/>
    <property type="match status" value="1"/>
</dbReference>
<keyword evidence="2" id="KW-0378">Hydrolase</keyword>
<organism evidence="3 4">
    <name type="scientific">Ancylobacter mangrovi</name>
    <dbReference type="NCBI Taxonomy" id="2972472"/>
    <lineage>
        <taxon>Bacteria</taxon>
        <taxon>Pseudomonadati</taxon>
        <taxon>Pseudomonadota</taxon>
        <taxon>Alphaproteobacteria</taxon>
        <taxon>Hyphomicrobiales</taxon>
        <taxon>Xanthobacteraceae</taxon>
        <taxon>Ancylobacter</taxon>
    </lineage>
</organism>
<dbReference type="InterPro" id="IPR029058">
    <property type="entry name" value="AB_hydrolase_fold"/>
</dbReference>
<dbReference type="Proteomes" id="UP001151088">
    <property type="component" value="Unassembled WGS sequence"/>
</dbReference>
<dbReference type="SUPFAM" id="SSF53474">
    <property type="entry name" value="alpha/beta-Hydrolases"/>
    <property type="match status" value="1"/>
</dbReference>
<evidence type="ECO:0000256" key="1">
    <source>
        <dbReference type="ARBA" id="ARBA00022729"/>
    </source>
</evidence>
<keyword evidence="4" id="KW-1185">Reference proteome</keyword>
<proteinExistence type="predicted"/>
<accession>A0A9X2PA06</accession>
<evidence type="ECO:0000313" key="4">
    <source>
        <dbReference type="Proteomes" id="UP001151088"/>
    </source>
</evidence>